<dbReference type="CDD" id="cd14752">
    <property type="entry name" value="GH31_N"/>
    <property type="match status" value="1"/>
</dbReference>
<sequence length="682" mass="79145">MFKQEGDKLLYLYDNEKVMVEAWGKDSLRVRVTHNSDFTENDWALLPQKSAEVEIEIVENAKANKDELLEMNLEEDKNYARISNGKITAIFNSAGVLTFKNQKGETLVQENWQRRKDDPSMSLEISGREMKAVEGENYRAVFRFKADDNEKIYGMGQYQHNYLNQKGCTLELAHRNSQASVPFMLSNKGYGFLWNNPAIGSVTFAKNGTEWLAKSTKQVDYWITAGDTPAEIEENYADVSGKVPMMPDYGMGFWQCKLRYRTQEEVMEVARKHKDLGLPMDVIVVDFFHWTQQGEYKFDPDCWPDPEAMIEELEEMGIKVMVSVWPTVDYRSENFAEMMEKGYLVRTERGVRVTMQMFGQEVFFDPTNPEARKFVWNKIKQNYWDKGVNIFWLDEAEPEYTEYDFDNYRYYLGSNLEVGNIYPVKYAKTFYDGMRAEGMENPLNLLRCAWAGSQRYGALVWSGDIDSTFNSLQRQLRAGLSMGIAGIPWVTTDIGGFQGANINDEDFKKLLIRWFEFGCFSPVFRLHGYRMPGSDFENDMISGIGKLGSGAENEVWSYGEKYFEIMKKYLFLRERIKPYIAEQMEAAHRDGTPVIRPLFYDFPDDQRSWDIDDQYLFGPDLLVAPVIEEEKYQRQVYLPEGAVWKNAWSEEEFKGGQVVTVKAELDTIPLFLKNDADLPIKE</sequence>
<comment type="similarity">
    <text evidence="1 2">Belongs to the glycosyl hydrolase 31 family.</text>
</comment>
<dbReference type="SUPFAM" id="SSF51445">
    <property type="entry name" value="(Trans)glycosidases"/>
    <property type="match status" value="1"/>
</dbReference>
<dbReference type="CDD" id="cd06591">
    <property type="entry name" value="GH31_xylosidase_XylS"/>
    <property type="match status" value="1"/>
</dbReference>
<dbReference type="InterPro" id="IPR000322">
    <property type="entry name" value="Glyco_hydro_31_TIM"/>
</dbReference>
<dbReference type="InterPro" id="IPR025887">
    <property type="entry name" value="Glyco_hydro_31_N_dom"/>
</dbReference>
<feature type="domain" description="Glycoside hydrolase family 31 N-terminal" evidence="4">
    <location>
        <begin position="20"/>
        <end position="199"/>
    </location>
</feature>
<gene>
    <name evidence="6" type="ORF">SAMN05421834_10860</name>
</gene>
<dbReference type="EMBL" id="FTNC01000008">
    <property type="protein sequence ID" value="SIQ79334.1"/>
    <property type="molecule type" value="Genomic_DNA"/>
</dbReference>
<evidence type="ECO:0000259" key="5">
    <source>
        <dbReference type="Pfam" id="PF21365"/>
    </source>
</evidence>
<dbReference type="GO" id="GO:0004553">
    <property type="term" value="F:hydrolase activity, hydrolyzing O-glycosyl compounds"/>
    <property type="evidence" value="ECO:0007669"/>
    <property type="project" value="InterPro"/>
</dbReference>
<evidence type="ECO:0000259" key="3">
    <source>
        <dbReference type="Pfam" id="PF01055"/>
    </source>
</evidence>
<dbReference type="InterPro" id="IPR011013">
    <property type="entry name" value="Gal_mutarotase_sf_dom"/>
</dbReference>
<dbReference type="InterPro" id="IPR013780">
    <property type="entry name" value="Glyco_hydro_b"/>
</dbReference>
<dbReference type="Proteomes" id="UP000185669">
    <property type="component" value="Unassembled WGS sequence"/>
</dbReference>
<feature type="domain" description="Glycoside hydrolase family 31 TIM barrel" evidence="3">
    <location>
        <begin position="244"/>
        <end position="581"/>
    </location>
</feature>
<dbReference type="InterPro" id="IPR051816">
    <property type="entry name" value="Glycosyl_Hydrolase_31"/>
</dbReference>
<evidence type="ECO:0000313" key="7">
    <source>
        <dbReference type="Proteomes" id="UP000185669"/>
    </source>
</evidence>
<reference evidence="7" key="1">
    <citation type="submission" date="2017-01" db="EMBL/GenBank/DDBJ databases">
        <authorList>
            <person name="Varghese N."/>
            <person name="Submissions S."/>
        </authorList>
    </citation>
    <scope>NUCLEOTIDE SEQUENCE [LARGE SCALE GENOMIC DNA]</scope>
    <source>
        <strain evidence="7">ATCC 700103</strain>
    </source>
</reference>
<dbReference type="GO" id="GO:0030246">
    <property type="term" value="F:carbohydrate binding"/>
    <property type="evidence" value="ECO:0007669"/>
    <property type="project" value="InterPro"/>
</dbReference>
<dbReference type="OrthoDB" id="176168at2"/>
<dbReference type="GO" id="GO:0005975">
    <property type="term" value="P:carbohydrate metabolic process"/>
    <property type="evidence" value="ECO:0007669"/>
    <property type="project" value="InterPro"/>
</dbReference>
<feature type="domain" description="Glycosyl hydrolase family 31 C-terminal" evidence="5">
    <location>
        <begin position="591"/>
        <end position="675"/>
    </location>
</feature>
<evidence type="ECO:0000259" key="4">
    <source>
        <dbReference type="Pfam" id="PF13802"/>
    </source>
</evidence>
<dbReference type="STRING" id="56779.SAMN05421834_10860"/>
<dbReference type="RefSeq" id="WP_076544677.1">
    <property type="nucleotide sequence ID" value="NZ_FTNC01000008.1"/>
</dbReference>
<dbReference type="AlphaFoldDB" id="A0A1N6VNF8"/>
<keyword evidence="7" id="KW-1185">Reference proteome</keyword>
<dbReference type="Gene3D" id="3.20.20.80">
    <property type="entry name" value="Glycosidases"/>
    <property type="match status" value="1"/>
</dbReference>
<evidence type="ECO:0000256" key="1">
    <source>
        <dbReference type="ARBA" id="ARBA00007806"/>
    </source>
</evidence>
<name>A0A1N6VNF8_9FIRM</name>
<evidence type="ECO:0000256" key="2">
    <source>
        <dbReference type="RuleBase" id="RU361185"/>
    </source>
</evidence>
<evidence type="ECO:0000313" key="6">
    <source>
        <dbReference type="EMBL" id="SIQ79334.1"/>
    </source>
</evidence>
<protein>
    <submittedName>
        <fullName evidence="6">Alpha-D-xyloside xylohydrolase</fullName>
    </submittedName>
</protein>
<dbReference type="Pfam" id="PF01055">
    <property type="entry name" value="Glyco_hydro_31_2nd"/>
    <property type="match status" value="1"/>
</dbReference>
<dbReference type="Gene3D" id="2.60.40.1180">
    <property type="entry name" value="Golgi alpha-mannosidase II"/>
    <property type="match status" value="1"/>
</dbReference>
<dbReference type="Pfam" id="PF13802">
    <property type="entry name" value="Gal_mutarotas_2"/>
    <property type="match status" value="1"/>
</dbReference>
<dbReference type="Gene3D" id="2.60.40.1760">
    <property type="entry name" value="glycosyl hydrolase (family 31)"/>
    <property type="match status" value="1"/>
</dbReference>
<dbReference type="InterPro" id="IPR048395">
    <property type="entry name" value="Glyco_hydro_31_C"/>
</dbReference>
<accession>A0A1N6VNF8</accession>
<proteinExistence type="inferred from homology"/>
<dbReference type="PANTHER" id="PTHR43863">
    <property type="entry name" value="HYDROLASE, PUTATIVE (AFU_ORTHOLOGUE AFUA_1G03140)-RELATED"/>
    <property type="match status" value="1"/>
</dbReference>
<dbReference type="InterPro" id="IPR017853">
    <property type="entry name" value="GH"/>
</dbReference>
<keyword evidence="2" id="KW-0326">Glycosidase</keyword>
<organism evidence="6 7">
    <name type="scientific">Halanaerobium kushneri</name>
    <dbReference type="NCBI Taxonomy" id="56779"/>
    <lineage>
        <taxon>Bacteria</taxon>
        <taxon>Bacillati</taxon>
        <taxon>Bacillota</taxon>
        <taxon>Clostridia</taxon>
        <taxon>Halanaerobiales</taxon>
        <taxon>Halanaerobiaceae</taxon>
        <taxon>Halanaerobium</taxon>
    </lineage>
</organism>
<dbReference type="Pfam" id="PF21365">
    <property type="entry name" value="Glyco_hydro_31_3rd"/>
    <property type="match status" value="1"/>
</dbReference>
<dbReference type="PANTHER" id="PTHR43863:SF2">
    <property type="entry name" value="MALTASE-GLUCOAMYLASE"/>
    <property type="match status" value="1"/>
</dbReference>
<dbReference type="SUPFAM" id="SSF74650">
    <property type="entry name" value="Galactose mutarotase-like"/>
    <property type="match status" value="1"/>
</dbReference>
<keyword evidence="2 6" id="KW-0378">Hydrolase</keyword>
<dbReference type="SUPFAM" id="SSF51011">
    <property type="entry name" value="Glycosyl hydrolase domain"/>
    <property type="match status" value="1"/>
</dbReference>